<dbReference type="InterPro" id="IPR009367">
    <property type="entry name" value="Elm1-like"/>
</dbReference>
<sequence>MYVMKALIISDKRLGHESQSVALCKLKNFDYEIINVKFKFKILKLFSYVLDFLKIYIPIFMYEKPKNDKFDFIVSAGSTTYYANKFFAKNFKSKNIALMMPKGFRKDFYHIFSTKNDAKIKLENMTILPVNINFLEKKEFYSPKSKSISFIIGGNNKIFEIIPNILDAIDEIMAKFRGYEVLLTTSPRTPKWLEEELKKRNFNFSIIFSENRINPIYDFVTKSEFVFITRDSVSMISEAVCAGKSSVYVLPLKKNKNSKFDKFLLNLEKLNLVKIYSPNDAFEKTEKLNLKDVLKGIIL</sequence>
<gene>
    <name evidence="1" type="ORF">CURT_1275</name>
</gene>
<name>A0AAE7JQ87_9BACT</name>
<dbReference type="Pfam" id="PF06258">
    <property type="entry name" value="Mito_fiss_Elm1"/>
    <property type="match status" value="1"/>
</dbReference>
<accession>A0AAE7JQ87</accession>
<proteinExistence type="predicted"/>
<reference evidence="1 2" key="1">
    <citation type="submission" date="2020-05" db="EMBL/GenBank/DDBJ databases">
        <title>Complete genome sequencing of Campylobacter and Arcobacter type strains.</title>
        <authorList>
            <person name="Miller W.G."/>
            <person name="Yee E."/>
        </authorList>
    </citation>
    <scope>NUCLEOTIDE SEQUENCE [LARGE SCALE GENOMIC DNA]</scope>
    <source>
        <strain evidence="1 2">LMG 6451</strain>
    </source>
</reference>
<evidence type="ECO:0000313" key="2">
    <source>
        <dbReference type="Proteomes" id="UP000509722"/>
    </source>
</evidence>
<evidence type="ECO:0000313" key="1">
    <source>
        <dbReference type="EMBL" id="QKF84733.1"/>
    </source>
</evidence>
<dbReference type="AlphaFoldDB" id="A0AAE7JQ87"/>
<dbReference type="EMBL" id="CP053832">
    <property type="protein sequence ID" value="QKF84733.1"/>
    <property type="molecule type" value="Genomic_DNA"/>
</dbReference>
<dbReference type="Proteomes" id="UP000509722">
    <property type="component" value="Chromosome"/>
</dbReference>
<organism evidence="1 2">
    <name type="scientific">Campylobacter ureolyticus</name>
    <dbReference type="NCBI Taxonomy" id="827"/>
    <lineage>
        <taxon>Bacteria</taxon>
        <taxon>Pseudomonadati</taxon>
        <taxon>Campylobacterota</taxon>
        <taxon>Epsilonproteobacteria</taxon>
        <taxon>Campylobacterales</taxon>
        <taxon>Campylobacteraceae</taxon>
        <taxon>Campylobacter</taxon>
    </lineage>
</organism>
<protein>
    <submittedName>
        <fullName evidence="1">Mitochondrial fission domain-containing protein</fullName>
    </submittedName>
</protein>